<dbReference type="AlphaFoldDB" id="A0A7V7RLK9"/>
<evidence type="ECO:0000313" key="2">
    <source>
        <dbReference type="EMBL" id="KAB2332711.1"/>
    </source>
</evidence>
<dbReference type="Gene3D" id="3.90.79.10">
    <property type="entry name" value="Nucleoside Triphosphate Pyrophosphohydrolase"/>
    <property type="match status" value="1"/>
</dbReference>
<dbReference type="GO" id="GO:0016787">
    <property type="term" value="F:hydrolase activity"/>
    <property type="evidence" value="ECO:0007669"/>
    <property type="project" value="UniProtKB-KW"/>
</dbReference>
<dbReference type="Proteomes" id="UP000441354">
    <property type="component" value="Unassembled WGS sequence"/>
</dbReference>
<sequence length="209" mass="24417">MMDRELLKIFDVTGKYIGTSTREEVHSKGLWHETFHCWLVSKLDHKYFIHFQLRSNQKKDYPNMLDISAAGHLKADESVSDGIREVHEELGVNVTIEDLISIGNIPGEIIQDHIIDREFGHVFLYIIPDESEIKYKFQMEEVSGIMMIELDLFEQLWLEKIDSVQAKGIVLNEKMEKVEVDRYVSKDDFVPHDSTYISKVLKELKIFLT</sequence>
<keyword evidence="2" id="KW-0378">Hydrolase</keyword>
<dbReference type="CDD" id="cd04692">
    <property type="entry name" value="NUDIX_Hydrolase"/>
    <property type="match status" value="1"/>
</dbReference>
<name>A0A7V7RLK9_9BACI</name>
<feature type="domain" description="Nudix hydrolase" evidence="1">
    <location>
        <begin position="30"/>
        <end position="171"/>
    </location>
</feature>
<evidence type="ECO:0000259" key="1">
    <source>
        <dbReference type="PROSITE" id="PS51462"/>
    </source>
</evidence>
<dbReference type="PROSITE" id="PS51462">
    <property type="entry name" value="NUDIX"/>
    <property type="match status" value="1"/>
</dbReference>
<organism evidence="2 3">
    <name type="scientific">Bacillus mesophilum</name>
    <dbReference type="NCBI Taxonomy" id="1071718"/>
    <lineage>
        <taxon>Bacteria</taxon>
        <taxon>Bacillati</taxon>
        <taxon>Bacillota</taxon>
        <taxon>Bacilli</taxon>
        <taxon>Bacillales</taxon>
        <taxon>Bacillaceae</taxon>
        <taxon>Bacillus</taxon>
    </lineage>
</organism>
<reference evidence="2 3" key="1">
    <citation type="journal article" date="2014" name="Arch. Microbiol.">
        <title>Bacillus mesophilum sp. nov., strain IITR-54T, a novel 4-chlorobiphenyl dechlorinating bacterium.</title>
        <authorList>
            <person name="Manickam N."/>
            <person name="Singh N.K."/>
            <person name="Bajaj A."/>
            <person name="Kumar R.M."/>
            <person name="Kaur G."/>
            <person name="Kaur N."/>
            <person name="Bala M."/>
            <person name="Kumar A."/>
            <person name="Mayilraj S."/>
        </authorList>
    </citation>
    <scope>NUCLEOTIDE SEQUENCE [LARGE SCALE GENOMIC DNA]</scope>
    <source>
        <strain evidence="2 3">IITR-54</strain>
    </source>
</reference>
<accession>A0A7V7RLK9</accession>
<evidence type="ECO:0000313" key="3">
    <source>
        <dbReference type="Proteomes" id="UP000441354"/>
    </source>
</evidence>
<dbReference type="EMBL" id="WBOT01000003">
    <property type="protein sequence ID" value="KAB2332711.1"/>
    <property type="molecule type" value="Genomic_DNA"/>
</dbReference>
<protein>
    <submittedName>
        <fullName evidence="2">NUDIX hydrolase</fullName>
    </submittedName>
</protein>
<dbReference type="PANTHER" id="PTHR10885">
    <property type="entry name" value="ISOPENTENYL-DIPHOSPHATE DELTA-ISOMERASE"/>
    <property type="match status" value="1"/>
</dbReference>
<gene>
    <name evidence="2" type="ORF">F7732_11525</name>
</gene>
<proteinExistence type="predicted"/>
<dbReference type="InterPro" id="IPR015797">
    <property type="entry name" value="NUDIX_hydrolase-like_dom_sf"/>
</dbReference>
<dbReference type="PANTHER" id="PTHR10885:SF0">
    <property type="entry name" value="ISOPENTENYL-DIPHOSPHATE DELTA-ISOMERASE"/>
    <property type="match status" value="1"/>
</dbReference>
<keyword evidence="3" id="KW-1185">Reference proteome</keyword>
<dbReference type="SUPFAM" id="SSF55811">
    <property type="entry name" value="Nudix"/>
    <property type="match status" value="1"/>
</dbReference>
<dbReference type="InterPro" id="IPR000086">
    <property type="entry name" value="NUDIX_hydrolase_dom"/>
</dbReference>
<dbReference type="OrthoDB" id="9780586at2"/>
<comment type="caution">
    <text evidence="2">The sequence shown here is derived from an EMBL/GenBank/DDBJ whole genome shotgun (WGS) entry which is preliminary data.</text>
</comment>